<accession>A0ABQ9V3X7</accession>
<comment type="caution">
    <text evidence="2">The sequence shown here is derived from an EMBL/GenBank/DDBJ whole genome shotgun (WGS) entry which is preliminary data.</text>
</comment>
<proteinExistence type="predicted"/>
<gene>
    <name evidence="2" type="ORF">P7K49_017677</name>
</gene>
<evidence type="ECO:0000313" key="3">
    <source>
        <dbReference type="Proteomes" id="UP001266305"/>
    </source>
</evidence>
<organism evidence="2 3">
    <name type="scientific">Saguinus oedipus</name>
    <name type="common">Cotton-top tamarin</name>
    <name type="synonym">Oedipomidas oedipus</name>
    <dbReference type="NCBI Taxonomy" id="9490"/>
    <lineage>
        <taxon>Eukaryota</taxon>
        <taxon>Metazoa</taxon>
        <taxon>Chordata</taxon>
        <taxon>Craniata</taxon>
        <taxon>Vertebrata</taxon>
        <taxon>Euteleostomi</taxon>
        <taxon>Mammalia</taxon>
        <taxon>Eutheria</taxon>
        <taxon>Euarchontoglires</taxon>
        <taxon>Primates</taxon>
        <taxon>Haplorrhini</taxon>
        <taxon>Platyrrhini</taxon>
        <taxon>Cebidae</taxon>
        <taxon>Callitrichinae</taxon>
        <taxon>Saguinus</taxon>
    </lineage>
</organism>
<feature type="region of interest" description="Disordered" evidence="1">
    <location>
        <begin position="1"/>
        <end position="24"/>
    </location>
</feature>
<dbReference type="Proteomes" id="UP001266305">
    <property type="component" value="Unassembled WGS sequence"/>
</dbReference>
<evidence type="ECO:0000313" key="2">
    <source>
        <dbReference type="EMBL" id="KAK2103821.1"/>
    </source>
</evidence>
<dbReference type="EMBL" id="JASSZA010000008">
    <property type="protein sequence ID" value="KAK2103821.1"/>
    <property type="molecule type" value="Genomic_DNA"/>
</dbReference>
<protein>
    <submittedName>
        <fullName evidence="2">Uncharacterized protein</fullName>
    </submittedName>
</protein>
<sequence length="216" mass="23648">MGHNGSWISRNASEPRNASGAETAGVNRSALGEFGEAQLYRQFTTTVQVVIFIGSLLDSQSNTKTEAFLPSLEVKTCFTITVTLKNFQFKPQVLRQQILLSKEDTAIKAFKEKHFLVKMDCKGVQALEGLACQVKYTTGRAGPEEPEVSVISLSLQKDSDCPTLIMSSFLGTSAGQNLDHKPAPSLQACLESAILNLPAFVAEDSRWLKDYRGDIE</sequence>
<reference evidence="2 3" key="1">
    <citation type="submission" date="2023-05" db="EMBL/GenBank/DDBJ databases">
        <title>B98-5 Cell Line De Novo Hybrid Assembly: An Optical Mapping Approach.</title>
        <authorList>
            <person name="Kananen K."/>
            <person name="Auerbach J.A."/>
            <person name="Kautto E."/>
            <person name="Blachly J.S."/>
        </authorList>
    </citation>
    <scope>NUCLEOTIDE SEQUENCE [LARGE SCALE GENOMIC DNA]</scope>
    <source>
        <strain evidence="2">B95-8</strain>
        <tissue evidence="2">Cell line</tissue>
    </source>
</reference>
<feature type="compositionally biased region" description="Polar residues" evidence="1">
    <location>
        <begin position="1"/>
        <end position="16"/>
    </location>
</feature>
<keyword evidence="3" id="KW-1185">Reference proteome</keyword>
<name>A0ABQ9V3X7_SAGOE</name>
<evidence type="ECO:0000256" key="1">
    <source>
        <dbReference type="SAM" id="MobiDB-lite"/>
    </source>
</evidence>